<evidence type="ECO:0000256" key="1">
    <source>
        <dbReference type="SAM" id="Phobius"/>
    </source>
</evidence>
<keyword evidence="1" id="KW-0472">Membrane</keyword>
<comment type="caution">
    <text evidence="2">The sequence shown here is derived from an EMBL/GenBank/DDBJ whole genome shotgun (WGS) entry which is preliminary data.</text>
</comment>
<sequence length="109" mass="12989">MRKKKRSNPVETVQMKYQCSQVIITYIFCVSILNEGYIMPYFLHNINQDRVQDALNVLWRQSDGVNAMDTDPLSMTWKRDGHEGHMLKQPLLRFDILWKKFAGRKRFIP</sequence>
<name>A0ABD6EGJ0_9BILA</name>
<dbReference type="AlphaFoldDB" id="A0ABD6EGJ0"/>
<protein>
    <submittedName>
        <fullName evidence="2">Uncharacterized protein</fullName>
    </submittedName>
</protein>
<keyword evidence="1" id="KW-1133">Transmembrane helix</keyword>
<dbReference type="EMBL" id="JBGFUD010003113">
    <property type="protein sequence ID" value="MFH4978357.1"/>
    <property type="molecule type" value="Genomic_DNA"/>
</dbReference>
<evidence type="ECO:0000313" key="3">
    <source>
        <dbReference type="Proteomes" id="UP001608902"/>
    </source>
</evidence>
<dbReference type="Proteomes" id="UP001608902">
    <property type="component" value="Unassembled WGS sequence"/>
</dbReference>
<feature type="transmembrane region" description="Helical" evidence="1">
    <location>
        <begin position="21"/>
        <end position="43"/>
    </location>
</feature>
<proteinExistence type="predicted"/>
<reference evidence="2 3" key="1">
    <citation type="submission" date="2024-08" db="EMBL/GenBank/DDBJ databases">
        <title>Gnathostoma spinigerum genome.</title>
        <authorList>
            <person name="Gonzalez-Bertolin B."/>
            <person name="Monzon S."/>
            <person name="Zaballos A."/>
            <person name="Jimenez P."/>
            <person name="Dekumyoy P."/>
            <person name="Varona S."/>
            <person name="Cuesta I."/>
            <person name="Sumanam S."/>
            <person name="Adisakwattana P."/>
            <person name="Gasser R.B."/>
            <person name="Hernandez-Gonzalez A."/>
            <person name="Young N.D."/>
            <person name="Perteguer M.J."/>
        </authorList>
    </citation>
    <scope>NUCLEOTIDE SEQUENCE [LARGE SCALE GENOMIC DNA]</scope>
    <source>
        <strain evidence="2">AL3</strain>
        <tissue evidence="2">Liver</tissue>
    </source>
</reference>
<organism evidence="2 3">
    <name type="scientific">Gnathostoma spinigerum</name>
    <dbReference type="NCBI Taxonomy" id="75299"/>
    <lineage>
        <taxon>Eukaryota</taxon>
        <taxon>Metazoa</taxon>
        <taxon>Ecdysozoa</taxon>
        <taxon>Nematoda</taxon>
        <taxon>Chromadorea</taxon>
        <taxon>Rhabditida</taxon>
        <taxon>Spirurina</taxon>
        <taxon>Gnathostomatomorpha</taxon>
        <taxon>Gnathostomatoidea</taxon>
        <taxon>Gnathostomatidae</taxon>
        <taxon>Gnathostoma</taxon>
    </lineage>
</organism>
<gene>
    <name evidence="2" type="ORF">AB6A40_005066</name>
</gene>
<keyword evidence="1" id="KW-0812">Transmembrane</keyword>
<evidence type="ECO:0000313" key="2">
    <source>
        <dbReference type="EMBL" id="MFH4978357.1"/>
    </source>
</evidence>
<keyword evidence="3" id="KW-1185">Reference proteome</keyword>
<accession>A0ABD6EGJ0</accession>